<gene>
    <name evidence="2" type="ORF">Ae201684_001646</name>
</gene>
<evidence type="ECO:0000313" key="3">
    <source>
        <dbReference type="Proteomes" id="UP000481153"/>
    </source>
</evidence>
<sequence>MLRRFLSTANRKPVAVRKSADEARRAVEKAPEELQGSTSSPSPEVPPSEPQSFGHYFASNFIWGAGAMVGALAALNIARAFMDEVPPSESESDEWLGAQHVVPDK</sequence>
<organism evidence="2 3">
    <name type="scientific">Aphanomyces euteiches</name>
    <dbReference type="NCBI Taxonomy" id="100861"/>
    <lineage>
        <taxon>Eukaryota</taxon>
        <taxon>Sar</taxon>
        <taxon>Stramenopiles</taxon>
        <taxon>Oomycota</taxon>
        <taxon>Saprolegniomycetes</taxon>
        <taxon>Saprolegniales</taxon>
        <taxon>Verrucalvaceae</taxon>
        <taxon>Aphanomyces</taxon>
    </lineage>
</organism>
<dbReference type="AlphaFoldDB" id="A0A6G0XUF4"/>
<accession>A0A6G0XUF4</accession>
<dbReference type="VEuPathDB" id="FungiDB:AeMF1_018904"/>
<dbReference type="EMBL" id="VJMJ01000012">
    <property type="protein sequence ID" value="KAF0744009.1"/>
    <property type="molecule type" value="Genomic_DNA"/>
</dbReference>
<feature type="compositionally biased region" description="Basic and acidic residues" evidence="1">
    <location>
        <begin position="18"/>
        <end position="32"/>
    </location>
</feature>
<comment type="caution">
    <text evidence="2">The sequence shown here is derived from an EMBL/GenBank/DDBJ whole genome shotgun (WGS) entry which is preliminary data.</text>
</comment>
<proteinExistence type="predicted"/>
<keyword evidence="3" id="KW-1185">Reference proteome</keyword>
<dbReference type="Proteomes" id="UP000481153">
    <property type="component" value="Unassembled WGS sequence"/>
</dbReference>
<evidence type="ECO:0000256" key="1">
    <source>
        <dbReference type="SAM" id="MobiDB-lite"/>
    </source>
</evidence>
<protein>
    <submittedName>
        <fullName evidence="2">Uncharacterized protein</fullName>
    </submittedName>
</protein>
<feature type="region of interest" description="Disordered" evidence="1">
    <location>
        <begin position="86"/>
        <end position="105"/>
    </location>
</feature>
<feature type="region of interest" description="Disordered" evidence="1">
    <location>
        <begin position="1"/>
        <end position="51"/>
    </location>
</feature>
<reference evidence="2 3" key="1">
    <citation type="submission" date="2019-07" db="EMBL/GenBank/DDBJ databases">
        <title>Genomics analysis of Aphanomyces spp. identifies a new class of oomycete effector associated with host adaptation.</title>
        <authorList>
            <person name="Gaulin E."/>
        </authorList>
    </citation>
    <scope>NUCLEOTIDE SEQUENCE [LARGE SCALE GENOMIC DNA]</scope>
    <source>
        <strain evidence="2 3">ATCC 201684</strain>
    </source>
</reference>
<name>A0A6G0XUF4_9STRA</name>
<evidence type="ECO:0000313" key="2">
    <source>
        <dbReference type="EMBL" id="KAF0744009.1"/>
    </source>
</evidence>